<evidence type="ECO:0000313" key="9">
    <source>
        <dbReference type="EMBL" id="ABW26048.1"/>
    </source>
</evidence>
<dbReference type="InterPro" id="IPR000965">
    <property type="entry name" value="GPR_dom"/>
</dbReference>
<comment type="similarity">
    <text evidence="7">Belongs to the gamma-glutamyl phosphate reductase family.</text>
</comment>
<dbReference type="Pfam" id="PF00171">
    <property type="entry name" value="Aldedh"/>
    <property type="match status" value="1"/>
</dbReference>
<reference evidence="9 10" key="1">
    <citation type="journal article" date="2008" name="Proc. Natl. Acad. Sci. U.S.A.">
        <title>Niche adaptation and genome expansion in the chlorophyll d-producing cyanobacterium Acaryochloris marina.</title>
        <authorList>
            <person name="Swingley W.D."/>
            <person name="Chen M."/>
            <person name="Cheung P.C."/>
            <person name="Conrad A.L."/>
            <person name="Dejesa L.C."/>
            <person name="Hao J."/>
            <person name="Honchak B.M."/>
            <person name="Karbach L.E."/>
            <person name="Kurdoglu A."/>
            <person name="Lahiri S."/>
            <person name="Mastrian S.D."/>
            <person name="Miyashita H."/>
            <person name="Page L."/>
            <person name="Ramakrishna P."/>
            <person name="Satoh S."/>
            <person name="Sattley W.M."/>
            <person name="Shimada Y."/>
            <person name="Taylor H.L."/>
            <person name="Tomo T."/>
            <person name="Tsuchiya T."/>
            <person name="Wang Z.T."/>
            <person name="Raymond J."/>
            <person name="Mimuro M."/>
            <person name="Blankenship R.E."/>
            <person name="Touchman J.W."/>
        </authorList>
    </citation>
    <scope>NUCLEOTIDE SEQUENCE [LARGE SCALE GENOMIC DNA]</scope>
    <source>
        <strain evidence="10">MBIC 11017</strain>
    </source>
</reference>
<dbReference type="eggNOG" id="COG0014">
    <property type="taxonomic scope" value="Bacteria"/>
</dbReference>
<dbReference type="PIRSF" id="PIRSF000151">
    <property type="entry name" value="GPR"/>
    <property type="match status" value="1"/>
</dbReference>
<keyword evidence="10" id="KW-1185">Reference proteome</keyword>
<dbReference type="AlphaFoldDB" id="B0C0S4"/>
<proteinExistence type="inferred from homology"/>
<dbReference type="STRING" id="329726.AM1_1006"/>
<dbReference type="EMBL" id="CP000828">
    <property type="protein sequence ID" value="ABW26048.1"/>
    <property type="molecule type" value="Genomic_DNA"/>
</dbReference>
<dbReference type="InterPro" id="IPR012134">
    <property type="entry name" value="Glu-5-SA_DH"/>
</dbReference>
<evidence type="ECO:0000256" key="7">
    <source>
        <dbReference type="HAMAP-Rule" id="MF_00412"/>
    </source>
</evidence>
<dbReference type="OrthoDB" id="502371at2"/>
<keyword evidence="4 7" id="KW-0521">NADP</keyword>
<dbReference type="KEGG" id="amr:AM1_1006"/>
<sequence>MDASQRFDLNTTVHQAHIASQKLALLPHPKRNELLRCLAQILQDRQDDLLEANTIDLEVSRDLAIPSLVLNWLKLAPERLQTLGLMLNHLATTTDPLAMIAFPQSTFMVAPGYAKLQPRGVIAFIYEAFPDLALLLAGMCWKTGNALLLKGGAETKHSNQVVIELLHAALAAADLPLTCVQCIPCDRNISISDLVARDLPIDLVVPYGRPSLVQQVVQQSTVPTLQSAMGNCYLFWSDSGSTDLTRSMIINSHQGSPDAVNAIEKVLLTPNIKQSRLTLLWSTLKEKGFELRGDATLAAEFPELILATKEEWQQPYLQKIVAFRVVDDLADALNWINRHSSHHADCLVTDSYQDSQQFIQGVRSSQVFINTSPQFLRQSSGPGGSLAIGMSSAKSLSPGVISLETLMTSKQIIQTS</sequence>
<keyword evidence="5 7" id="KW-0560">Oxidoreductase</keyword>
<dbReference type="RefSeq" id="WP_012161607.1">
    <property type="nucleotide sequence ID" value="NC_009925.1"/>
</dbReference>
<evidence type="ECO:0000256" key="3">
    <source>
        <dbReference type="ARBA" id="ARBA00022650"/>
    </source>
</evidence>
<evidence type="ECO:0000256" key="5">
    <source>
        <dbReference type="ARBA" id="ARBA00023002"/>
    </source>
</evidence>
<dbReference type="GO" id="GO:0005737">
    <property type="term" value="C:cytoplasm"/>
    <property type="evidence" value="ECO:0007669"/>
    <property type="project" value="UniProtKB-SubCell"/>
</dbReference>
<dbReference type="InterPro" id="IPR016161">
    <property type="entry name" value="Ald_DH/histidinol_DH"/>
</dbReference>
<dbReference type="GO" id="GO:0050661">
    <property type="term" value="F:NADP binding"/>
    <property type="evidence" value="ECO:0007669"/>
    <property type="project" value="InterPro"/>
</dbReference>
<gene>
    <name evidence="7" type="primary">proA</name>
    <name evidence="9" type="ordered locus">AM1_1006</name>
</gene>
<dbReference type="Gene3D" id="3.40.605.10">
    <property type="entry name" value="Aldehyde Dehydrogenase, Chain A, domain 1"/>
    <property type="match status" value="1"/>
</dbReference>
<dbReference type="UniPathway" id="UPA00098">
    <property type="reaction ID" value="UER00360"/>
</dbReference>
<dbReference type="EC" id="1.2.1.41" evidence="7"/>
<dbReference type="GO" id="GO:0055129">
    <property type="term" value="P:L-proline biosynthetic process"/>
    <property type="evidence" value="ECO:0007669"/>
    <property type="project" value="UniProtKB-UniRule"/>
</dbReference>
<evidence type="ECO:0000256" key="1">
    <source>
        <dbReference type="ARBA" id="ARBA00004985"/>
    </source>
</evidence>
<dbReference type="InterPro" id="IPR016162">
    <property type="entry name" value="Ald_DH_N"/>
</dbReference>
<dbReference type="Proteomes" id="UP000000268">
    <property type="component" value="Chromosome"/>
</dbReference>
<dbReference type="PANTHER" id="PTHR11063">
    <property type="entry name" value="GLUTAMATE SEMIALDEHYDE DEHYDROGENASE"/>
    <property type="match status" value="1"/>
</dbReference>
<dbReference type="InterPro" id="IPR015590">
    <property type="entry name" value="Aldehyde_DH_dom"/>
</dbReference>
<keyword evidence="3 7" id="KW-0641">Proline biosynthesis</keyword>
<evidence type="ECO:0000313" key="10">
    <source>
        <dbReference type="Proteomes" id="UP000000268"/>
    </source>
</evidence>
<evidence type="ECO:0000256" key="6">
    <source>
        <dbReference type="ARBA" id="ARBA00049024"/>
    </source>
</evidence>
<accession>B0C0S4</accession>
<keyword evidence="2 7" id="KW-0028">Amino-acid biosynthesis</keyword>
<dbReference type="InterPro" id="IPR016163">
    <property type="entry name" value="Ald_DH_C"/>
</dbReference>
<protein>
    <recommendedName>
        <fullName evidence="7">Gamma-glutamyl phosphate reductase</fullName>
        <shortName evidence="7">GPR</shortName>
        <ecNumber evidence="7">1.2.1.41</ecNumber>
    </recommendedName>
    <alternativeName>
        <fullName evidence="7">Glutamate-5-semialdehyde dehydrogenase</fullName>
    </alternativeName>
    <alternativeName>
        <fullName evidence="7">Glutamyl-gamma-semialdehyde dehydrogenase</fullName>
        <shortName evidence="7">GSA dehydrogenase</shortName>
    </alternativeName>
</protein>
<dbReference type="SUPFAM" id="SSF53720">
    <property type="entry name" value="ALDH-like"/>
    <property type="match status" value="1"/>
</dbReference>
<name>B0C0S4_ACAM1</name>
<evidence type="ECO:0000256" key="2">
    <source>
        <dbReference type="ARBA" id="ARBA00022605"/>
    </source>
</evidence>
<dbReference type="HAMAP" id="MF_00412">
    <property type="entry name" value="ProA"/>
    <property type="match status" value="1"/>
</dbReference>
<dbReference type="Gene3D" id="3.40.309.10">
    <property type="entry name" value="Aldehyde Dehydrogenase, Chain A, domain 2"/>
    <property type="match status" value="1"/>
</dbReference>
<dbReference type="PANTHER" id="PTHR11063:SF8">
    <property type="entry name" value="DELTA-1-PYRROLINE-5-CARBOXYLATE SYNTHASE"/>
    <property type="match status" value="1"/>
</dbReference>
<evidence type="ECO:0000259" key="8">
    <source>
        <dbReference type="Pfam" id="PF00171"/>
    </source>
</evidence>
<keyword evidence="7" id="KW-0963">Cytoplasm</keyword>
<comment type="pathway">
    <text evidence="1 7">Amino-acid biosynthesis; L-proline biosynthesis; L-glutamate 5-semialdehyde from L-glutamate: step 2/2.</text>
</comment>
<organism evidence="9 10">
    <name type="scientific">Acaryochloris marina (strain MBIC 11017)</name>
    <dbReference type="NCBI Taxonomy" id="329726"/>
    <lineage>
        <taxon>Bacteria</taxon>
        <taxon>Bacillati</taxon>
        <taxon>Cyanobacteriota</taxon>
        <taxon>Cyanophyceae</taxon>
        <taxon>Acaryochloridales</taxon>
        <taxon>Acaryochloridaceae</taxon>
        <taxon>Acaryochloris</taxon>
    </lineage>
</organism>
<dbReference type="HOGENOM" id="CLU_030231_0_0_3"/>
<dbReference type="GO" id="GO:0004350">
    <property type="term" value="F:glutamate-5-semialdehyde dehydrogenase activity"/>
    <property type="evidence" value="ECO:0007669"/>
    <property type="project" value="UniProtKB-UniRule"/>
</dbReference>
<comment type="subcellular location">
    <subcellularLocation>
        <location evidence="7">Cytoplasm</location>
    </subcellularLocation>
</comment>
<comment type="function">
    <text evidence="7">Catalyzes the NADPH-dependent reduction of L-glutamate 5-phosphate into L-glutamate 5-semialdehyde and phosphate. The product spontaneously undergoes cyclization to form 1-pyrroline-5-carboxylate.</text>
</comment>
<comment type="catalytic activity">
    <reaction evidence="6 7">
        <text>L-glutamate 5-semialdehyde + phosphate + NADP(+) = L-glutamyl 5-phosphate + NADPH + H(+)</text>
        <dbReference type="Rhea" id="RHEA:19541"/>
        <dbReference type="ChEBI" id="CHEBI:15378"/>
        <dbReference type="ChEBI" id="CHEBI:43474"/>
        <dbReference type="ChEBI" id="CHEBI:57783"/>
        <dbReference type="ChEBI" id="CHEBI:58066"/>
        <dbReference type="ChEBI" id="CHEBI:58274"/>
        <dbReference type="ChEBI" id="CHEBI:58349"/>
        <dbReference type="EC" id="1.2.1.41"/>
    </reaction>
</comment>
<evidence type="ECO:0000256" key="4">
    <source>
        <dbReference type="ARBA" id="ARBA00022857"/>
    </source>
</evidence>
<feature type="domain" description="Aldehyde dehydrogenase" evidence="8">
    <location>
        <begin position="4"/>
        <end position="221"/>
    </location>
</feature>